<evidence type="ECO:0000259" key="7">
    <source>
        <dbReference type="Pfam" id="PF02687"/>
    </source>
</evidence>
<protein>
    <submittedName>
        <fullName evidence="9">ABC-type antimicrobial peptide transport system permease subunit</fullName>
    </submittedName>
</protein>
<evidence type="ECO:0000256" key="4">
    <source>
        <dbReference type="ARBA" id="ARBA00022989"/>
    </source>
</evidence>
<feature type="transmembrane region" description="Helical" evidence="6">
    <location>
        <begin position="747"/>
        <end position="772"/>
    </location>
</feature>
<comment type="caution">
    <text evidence="9">The sequence shown here is derived from an EMBL/GenBank/DDBJ whole genome shotgun (WGS) entry which is preliminary data.</text>
</comment>
<feature type="transmembrane region" description="Helical" evidence="6">
    <location>
        <begin position="369"/>
        <end position="394"/>
    </location>
</feature>
<dbReference type="InterPro" id="IPR003838">
    <property type="entry name" value="ABC3_permease_C"/>
</dbReference>
<dbReference type="RefSeq" id="WP_310095080.1">
    <property type="nucleotide sequence ID" value="NZ_JAVDUU010000002.1"/>
</dbReference>
<keyword evidence="10" id="KW-1185">Reference proteome</keyword>
<evidence type="ECO:0000256" key="6">
    <source>
        <dbReference type="SAM" id="Phobius"/>
    </source>
</evidence>
<gene>
    <name evidence="9" type="ORF">J2W55_002041</name>
</gene>
<dbReference type="Proteomes" id="UP001247620">
    <property type="component" value="Unassembled WGS sequence"/>
</dbReference>
<dbReference type="PANTHER" id="PTHR30572">
    <property type="entry name" value="MEMBRANE COMPONENT OF TRANSPORTER-RELATED"/>
    <property type="match status" value="1"/>
</dbReference>
<evidence type="ECO:0000256" key="1">
    <source>
        <dbReference type="ARBA" id="ARBA00004651"/>
    </source>
</evidence>
<dbReference type="Pfam" id="PF02687">
    <property type="entry name" value="FtsX"/>
    <property type="match status" value="2"/>
</dbReference>
<feature type="transmembrane region" description="Helical" evidence="6">
    <location>
        <begin position="328"/>
        <end position="354"/>
    </location>
</feature>
<reference evidence="9 10" key="1">
    <citation type="submission" date="2023-07" db="EMBL/GenBank/DDBJ databases">
        <title>Sorghum-associated microbial communities from plants grown in Nebraska, USA.</title>
        <authorList>
            <person name="Schachtman D."/>
        </authorList>
    </citation>
    <scope>NUCLEOTIDE SEQUENCE [LARGE SCALE GENOMIC DNA]</scope>
    <source>
        <strain evidence="9 10">3262</strain>
    </source>
</reference>
<comment type="subcellular location">
    <subcellularLocation>
        <location evidence="1">Cell membrane</location>
        <topology evidence="1">Multi-pass membrane protein</topology>
    </subcellularLocation>
</comment>
<dbReference type="InterPro" id="IPR025857">
    <property type="entry name" value="MacB_PCD"/>
</dbReference>
<sequence>MFKNYIKIAFRNIVKNKVHTFINVAGLSVGMAVAMLIGLWIWDELSFDKYHKTYDRVGQIMVTQTANGETGTFGSTVVPLSAELRTKYAGDFKFTSLFWQGTHILAIGDKKITQPGAWAEPDLPEILSLKMLKGSYTGFRDPSSFIISQSVATALFGNADPINKMVKVDNKTNLRVTGVYQDLPHNTSFYETRFMLPFFNKDNWWGTQISAWDNHGCRIYALLTDHADFDKVSARIRNITKPRFKINEETIQVHPMSKWHLYSDFKNGRSVGGRIEMVWLFGIIGVFVLLLACINFMNLSTAQSEKRAKEVGIRKAIGSMRMQLINQFLSESLVFAVLALIVTLCIVLIALPYFNQIADKQIAVPFGNIWFWLMALGFTTFTGIIAGSYPAFYLSSFEPVKVLKGTFRVGRFASMPRKVLVVVQFTVSIILIIGTIIVFRQIQFAKNRPIGYSRAGLLTIEMNTPEIYGHYEAMRNDLIKTGAVEDMAEANSSTNQIWSNNSGFDWEGKTAGYDPTFGTIGVTYDFGRTVGWKVVQGRDFSRNFPTDTDAFIMNESAVKLTGIKNPVGKVLRWNGKSHTVTGVVKDMIMESPYEKPVATIFMMEPGWVNFITIRVKSTTPMQEALKKIEPVFKKYNPGSPFNFKFNDDEYARKFSDEQRVGSLASIFAGLAIFISCLGLFGLASFVAEQRVKEIGVRKVLGASVANLWRLLSTEFVVLVVISLFIAIPLAYYFMQHWLQGYQYRTSISWWIFAFAGTGAITITLITVSFQAIKAALANPVKSLRSE</sequence>
<dbReference type="EMBL" id="JAVDUU010000002">
    <property type="protein sequence ID" value="MDR6942199.1"/>
    <property type="molecule type" value="Genomic_DNA"/>
</dbReference>
<keyword evidence="5 6" id="KW-0472">Membrane</keyword>
<feature type="domain" description="MacB-like periplasmic core" evidence="8">
    <location>
        <begin position="20"/>
        <end position="238"/>
    </location>
</feature>
<feature type="transmembrane region" description="Helical" evidence="6">
    <location>
        <begin position="663"/>
        <end position="686"/>
    </location>
</feature>
<dbReference type="InterPro" id="IPR050250">
    <property type="entry name" value="Macrolide_Exporter_MacB"/>
</dbReference>
<evidence type="ECO:0000313" key="9">
    <source>
        <dbReference type="EMBL" id="MDR6942199.1"/>
    </source>
</evidence>
<feature type="domain" description="MacB-like periplasmic core" evidence="8">
    <location>
        <begin position="429"/>
        <end position="630"/>
    </location>
</feature>
<organism evidence="9 10">
    <name type="scientific">Mucilaginibacter pocheonensis</name>
    <dbReference type="NCBI Taxonomy" id="398050"/>
    <lineage>
        <taxon>Bacteria</taxon>
        <taxon>Pseudomonadati</taxon>
        <taxon>Bacteroidota</taxon>
        <taxon>Sphingobacteriia</taxon>
        <taxon>Sphingobacteriales</taxon>
        <taxon>Sphingobacteriaceae</taxon>
        <taxon>Mucilaginibacter</taxon>
    </lineage>
</organism>
<proteinExistence type="predicted"/>
<keyword evidence="3 6" id="KW-0812">Transmembrane</keyword>
<dbReference type="Pfam" id="PF12704">
    <property type="entry name" value="MacB_PCD"/>
    <property type="match status" value="2"/>
</dbReference>
<name>A0ABU1TA75_9SPHI</name>
<feature type="domain" description="ABC3 transporter permease C-terminal" evidence="7">
    <location>
        <begin position="283"/>
        <end position="398"/>
    </location>
</feature>
<feature type="transmembrane region" description="Helical" evidence="6">
    <location>
        <begin position="21"/>
        <end position="42"/>
    </location>
</feature>
<dbReference type="PANTHER" id="PTHR30572:SF18">
    <property type="entry name" value="ABC-TYPE MACROLIDE FAMILY EXPORT SYSTEM PERMEASE COMPONENT 2"/>
    <property type="match status" value="1"/>
</dbReference>
<evidence type="ECO:0000256" key="3">
    <source>
        <dbReference type="ARBA" id="ARBA00022692"/>
    </source>
</evidence>
<evidence type="ECO:0000256" key="2">
    <source>
        <dbReference type="ARBA" id="ARBA00022475"/>
    </source>
</evidence>
<keyword evidence="4 6" id="KW-1133">Transmembrane helix</keyword>
<feature type="transmembrane region" description="Helical" evidence="6">
    <location>
        <begin position="419"/>
        <end position="439"/>
    </location>
</feature>
<feature type="transmembrane region" description="Helical" evidence="6">
    <location>
        <begin position="277"/>
        <end position="299"/>
    </location>
</feature>
<feature type="domain" description="ABC3 transporter permease C-terminal" evidence="7">
    <location>
        <begin position="666"/>
        <end position="775"/>
    </location>
</feature>
<keyword evidence="2" id="KW-1003">Cell membrane</keyword>
<accession>A0ABU1TA75</accession>
<evidence type="ECO:0000259" key="8">
    <source>
        <dbReference type="Pfam" id="PF12704"/>
    </source>
</evidence>
<evidence type="ECO:0000313" key="10">
    <source>
        <dbReference type="Proteomes" id="UP001247620"/>
    </source>
</evidence>
<feature type="transmembrane region" description="Helical" evidence="6">
    <location>
        <begin position="707"/>
        <end position="727"/>
    </location>
</feature>
<evidence type="ECO:0000256" key="5">
    <source>
        <dbReference type="ARBA" id="ARBA00023136"/>
    </source>
</evidence>